<dbReference type="OrthoDB" id="267963at2"/>
<accession>A0A5C5XYJ8</accession>
<dbReference type="Gene3D" id="3.40.50.2300">
    <property type="match status" value="1"/>
</dbReference>
<dbReference type="RefSeq" id="WP_146590496.1">
    <property type="nucleotide sequence ID" value="NZ_SJPO01000012.1"/>
</dbReference>
<name>A0A5C5XYJ8_9BACT</name>
<protein>
    <recommendedName>
        <fullName evidence="3">Response regulatory domain-containing protein</fullName>
    </recommendedName>
</protein>
<dbReference type="SUPFAM" id="SSF52172">
    <property type="entry name" value="CheY-like"/>
    <property type="match status" value="1"/>
</dbReference>
<evidence type="ECO:0008006" key="3">
    <source>
        <dbReference type="Google" id="ProtNLM"/>
    </source>
</evidence>
<dbReference type="Proteomes" id="UP000318478">
    <property type="component" value="Unassembled WGS sequence"/>
</dbReference>
<reference evidence="1 2" key="1">
    <citation type="submission" date="2019-02" db="EMBL/GenBank/DDBJ databases">
        <title>Deep-cultivation of Planctomycetes and their phenomic and genomic characterization uncovers novel biology.</title>
        <authorList>
            <person name="Wiegand S."/>
            <person name="Jogler M."/>
            <person name="Boedeker C."/>
            <person name="Pinto D."/>
            <person name="Vollmers J."/>
            <person name="Rivas-Marin E."/>
            <person name="Kohn T."/>
            <person name="Peeters S.H."/>
            <person name="Heuer A."/>
            <person name="Rast P."/>
            <person name="Oberbeckmann S."/>
            <person name="Bunk B."/>
            <person name="Jeske O."/>
            <person name="Meyerdierks A."/>
            <person name="Storesund J.E."/>
            <person name="Kallscheuer N."/>
            <person name="Luecker S."/>
            <person name="Lage O.M."/>
            <person name="Pohl T."/>
            <person name="Merkel B.J."/>
            <person name="Hornburger P."/>
            <person name="Mueller R.-W."/>
            <person name="Bruemmer F."/>
            <person name="Labrenz M."/>
            <person name="Spormann A.M."/>
            <person name="Op Den Camp H."/>
            <person name="Overmann J."/>
            <person name="Amann R."/>
            <person name="Jetten M.S.M."/>
            <person name="Mascher T."/>
            <person name="Medema M.H."/>
            <person name="Devos D.P."/>
            <person name="Kaster A.-K."/>
            <person name="Ovreas L."/>
            <person name="Rohde M."/>
            <person name="Galperin M.Y."/>
            <person name="Jogler C."/>
        </authorList>
    </citation>
    <scope>NUCLEOTIDE SEQUENCE [LARGE SCALE GENOMIC DNA]</scope>
    <source>
        <strain evidence="1 2">Pla123a</strain>
    </source>
</reference>
<comment type="caution">
    <text evidence="1">The sequence shown here is derived from an EMBL/GenBank/DDBJ whole genome shotgun (WGS) entry which is preliminary data.</text>
</comment>
<dbReference type="EMBL" id="SJPO01000012">
    <property type="protein sequence ID" value="TWT67599.1"/>
    <property type="molecule type" value="Genomic_DNA"/>
</dbReference>
<dbReference type="InterPro" id="IPR011006">
    <property type="entry name" value="CheY-like_superfamily"/>
</dbReference>
<organism evidence="1 2">
    <name type="scientific">Posidoniimonas polymericola</name>
    <dbReference type="NCBI Taxonomy" id="2528002"/>
    <lineage>
        <taxon>Bacteria</taxon>
        <taxon>Pseudomonadati</taxon>
        <taxon>Planctomycetota</taxon>
        <taxon>Planctomycetia</taxon>
        <taxon>Pirellulales</taxon>
        <taxon>Lacipirellulaceae</taxon>
        <taxon>Posidoniimonas</taxon>
    </lineage>
</organism>
<keyword evidence="2" id="KW-1185">Reference proteome</keyword>
<gene>
    <name evidence="1" type="ORF">Pla123a_41550</name>
</gene>
<evidence type="ECO:0000313" key="2">
    <source>
        <dbReference type="Proteomes" id="UP000318478"/>
    </source>
</evidence>
<evidence type="ECO:0000313" key="1">
    <source>
        <dbReference type="EMBL" id="TWT67599.1"/>
    </source>
</evidence>
<sequence>MNFDATTQPELEARSPAARTLCVGALSRAEEAVIARVIPASRLWQRAESLLHAQQILGERPIDRVLLAQSRPGELPPTSPQQLAAWAPGAELMCLAGDWCEGELRSGRPWQDVPRVYWHQLLGGGSPASTGSKPLVLVATLTNDAGQMWVDVLRRLGYGVLATRRGRPEPIHSGEQIAVWDGDMLDGREANALAEFCRRRRRRGARVVAVFDYPRGDVVQSALDLGACAVVGRPWSLEALERALAVAVAPAASASIPAADPSRQAA</sequence>
<proteinExistence type="predicted"/>
<dbReference type="AlphaFoldDB" id="A0A5C5XYJ8"/>